<feature type="domain" description="PCI" evidence="8">
    <location>
        <begin position="289"/>
        <end position="440"/>
    </location>
</feature>
<dbReference type="InterPro" id="IPR000717">
    <property type="entry name" value="PCI_dom"/>
</dbReference>
<dbReference type="SUPFAM" id="SSF46785">
    <property type="entry name" value="Winged helix' DNA-binding domain"/>
    <property type="match status" value="1"/>
</dbReference>
<dbReference type="SUPFAM" id="SSF48452">
    <property type="entry name" value="TPR-like"/>
    <property type="match status" value="1"/>
</dbReference>
<evidence type="ECO:0000313" key="10">
    <source>
        <dbReference type="Proteomes" id="UP000092154"/>
    </source>
</evidence>
<gene>
    <name evidence="9" type="ORF">K503DRAFT_695087</name>
</gene>
<dbReference type="PANTHER" id="PTHR14145">
    <property type="entry name" value="26S PROTESOME SUBUNIT 6"/>
    <property type="match status" value="1"/>
</dbReference>
<dbReference type="Gene3D" id="1.25.40.570">
    <property type="match status" value="1"/>
</dbReference>
<dbReference type="Proteomes" id="UP000092154">
    <property type="component" value="Unassembled WGS sequence"/>
</dbReference>
<organism evidence="9 10">
    <name type="scientific">Rhizopogon vinicolor AM-OR11-026</name>
    <dbReference type="NCBI Taxonomy" id="1314800"/>
    <lineage>
        <taxon>Eukaryota</taxon>
        <taxon>Fungi</taxon>
        <taxon>Dikarya</taxon>
        <taxon>Basidiomycota</taxon>
        <taxon>Agaricomycotina</taxon>
        <taxon>Agaricomycetes</taxon>
        <taxon>Agaricomycetidae</taxon>
        <taxon>Boletales</taxon>
        <taxon>Suillineae</taxon>
        <taxon>Rhizopogonaceae</taxon>
        <taxon>Rhizopogon</taxon>
    </lineage>
</organism>
<dbReference type="Pfam" id="PF10602">
    <property type="entry name" value="RPN7"/>
    <property type="match status" value="1"/>
</dbReference>
<dbReference type="GO" id="GO:0008180">
    <property type="term" value="C:COP9 signalosome"/>
    <property type="evidence" value="ECO:0007669"/>
    <property type="project" value="UniProtKB-KW"/>
</dbReference>
<comment type="subcellular location">
    <subcellularLocation>
        <location evidence="2">Cytoplasm</location>
    </subcellularLocation>
    <subcellularLocation>
        <location evidence="1">Nucleus</location>
    </subcellularLocation>
</comment>
<keyword evidence="10" id="KW-1185">Reference proteome</keyword>
<evidence type="ECO:0000256" key="7">
    <source>
        <dbReference type="SAM" id="MobiDB-lite"/>
    </source>
</evidence>
<dbReference type="SMART" id="SM00088">
    <property type="entry name" value="PINT"/>
    <property type="match status" value="1"/>
</dbReference>
<dbReference type="STRING" id="1314800.A0A1B7MV17"/>
<dbReference type="InterPro" id="IPR036390">
    <property type="entry name" value="WH_DNA-bd_sf"/>
</dbReference>
<evidence type="ECO:0000256" key="5">
    <source>
        <dbReference type="ARBA" id="ARBA00022790"/>
    </source>
</evidence>
<proteinExistence type="inferred from homology"/>
<dbReference type="FunCoup" id="A0A1B7MV17">
    <property type="interactions" value="557"/>
</dbReference>
<evidence type="ECO:0000256" key="1">
    <source>
        <dbReference type="ARBA" id="ARBA00004123"/>
    </source>
</evidence>
<feature type="compositionally biased region" description="Low complexity" evidence="7">
    <location>
        <begin position="221"/>
        <end position="232"/>
    </location>
</feature>
<accession>A0A1B7MV17</accession>
<dbReference type="PANTHER" id="PTHR14145:SF2">
    <property type="entry name" value="COP9 SIGNALOSOME COMPLEX SUBUNIT 1"/>
    <property type="match status" value="1"/>
</dbReference>
<feature type="region of interest" description="Disordered" evidence="7">
    <location>
        <begin position="221"/>
        <end position="241"/>
    </location>
</feature>
<dbReference type="InterPro" id="IPR045135">
    <property type="entry name" value="Rpn7_N"/>
</dbReference>
<evidence type="ECO:0000259" key="8">
    <source>
        <dbReference type="PROSITE" id="PS50250"/>
    </source>
</evidence>
<dbReference type="GO" id="GO:0005737">
    <property type="term" value="C:cytoplasm"/>
    <property type="evidence" value="ECO:0007669"/>
    <property type="project" value="UniProtKB-SubCell"/>
</dbReference>
<dbReference type="Pfam" id="PF01399">
    <property type="entry name" value="PCI"/>
    <property type="match status" value="1"/>
</dbReference>
<dbReference type="InParanoid" id="A0A1B7MV17"/>
<keyword evidence="4" id="KW-0963">Cytoplasm</keyword>
<dbReference type="PROSITE" id="PS50250">
    <property type="entry name" value="PCI"/>
    <property type="match status" value="1"/>
</dbReference>
<dbReference type="AlphaFoldDB" id="A0A1B7MV17"/>
<dbReference type="EMBL" id="KV448414">
    <property type="protein sequence ID" value="OAX36472.1"/>
    <property type="molecule type" value="Genomic_DNA"/>
</dbReference>
<name>A0A1B7MV17_9AGAM</name>
<evidence type="ECO:0000313" key="9">
    <source>
        <dbReference type="EMBL" id="OAX36472.1"/>
    </source>
</evidence>
<dbReference type="InterPro" id="IPR019585">
    <property type="entry name" value="Rpn7/CSN1"/>
</dbReference>
<dbReference type="OrthoDB" id="422427at2759"/>
<sequence length="494" mass="55390">MEIDFVDNEISISQHPVTQRKRIRLVDDAHPFDLDAYISGYSGRTAFDRLVHIISTCPAVAPQALKLAFAQIEGLRDPSLYQTAMNAYDAVADLPDVQLPPVSDVCLVNTAWCEGVAKKNQAERTKLEVELKTYSNNMIKESIRMGHRDLGDFYRATGDYTQALKHYTKSREFCSTSQHVLDMCLSVLELVIEQRNYAHISSYIFKAEGALDAAATAAASNTASSSGGNSTTPVLKRSSERDQVQPKLDFAMALSHLGQANYEKAAHFFLKVGPSDSLGDWIGKASEILFPLLAPGDIAIYGTLCALASMSRSAIKSQLAGNAIFSAYIEQEPYVRELIQSYLSSDFKNVLELLERYSTRHYVDIHLYPHVYDLTNLIRNVAVVLYFQPFQTIRLDRMSAAFGWTVEEVEKEVVALIQSGQIQGRVDSQNKILKARKVDHRAELFAHAIKTADEIQSTNRKLLLRMRLQQADLVVKPPKSRRDQDRTMEFLQGD</sequence>
<evidence type="ECO:0000256" key="4">
    <source>
        <dbReference type="ARBA" id="ARBA00022490"/>
    </source>
</evidence>
<comment type="similarity">
    <text evidence="3">Belongs to the CSN1 family.</text>
</comment>
<evidence type="ECO:0000256" key="2">
    <source>
        <dbReference type="ARBA" id="ARBA00004496"/>
    </source>
</evidence>
<evidence type="ECO:0000256" key="3">
    <source>
        <dbReference type="ARBA" id="ARBA00008793"/>
    </source>
</evidence>
<protein>
    <submittedName>
        <fullName evidence="9">PCI-domain-containing protein</fullName>
    </submittedName>
</protein>
<reference evidence="9 10" key="1">
    <citation type="submission" date="2016-06" db="EMBL/GenBank/DDBJ databases">
        <title>Comparative genomics of the ectomycorrhizal sister species Rhizopogon vinicolor and Rhizopogon vesiculosus (Basidiomycota: Boletales) reveals a divergence of the mating type B locus.</title>
        <authorList>
            <consortium name="DOE Joint Genome Institute"/>
            <person name="Mujic A.B."/>
            <person name="Kuo A."/>
            <person name="Tritt A."/>
            <person name="Lipzen A."/>
            <person name="Chen C."/>
            <person name="Johnson J."/>
            <person name="Sharma A."/>
            <person name="Barry K."/>
            <person name="Grigoriev I.V."/>
            <person name="Spatafora J.W."/>
        </authorList>
    </citation>
    <scope>NUCLEOTIDE SEQUENCE [LARGE SCALE GENOMIC DNA]</scope>
    <source>
        <strain evidence="9 10">AM-OR11-026</strain>
    </source>
</reference>
<dbReference type="InterPro" id="IPR011990">
    <property type="entry name" value="TPR-like_helical_dom_sf"/>
</dbReference>
<keyword evidence="6" id="KW-0539">Nucleus</keyword>
<evidence type="ECO:0000256" key="6">
    <source>
        <dbReference type="ARBA" id="ARBA00023242"/>
    </source>
</evidence>
<keyword evidence="5" id="KW-0736">Signalosome</keyword>